<dbReference type="PROSITE" id="PS50995">
    <property type="entry name" value="HTH_MARR_2"/>
    <property type="match status" value="1"/>
</dbReference>
<dbReference type="InterPro" id="IPR039422">
    <property type="entry name" value="MarR/SlyA-like"/>
</dbReference>
<keyword evidence="3" id="KW-1185">Reference proteome</keyword>
<evidence type="ECO:0000259" key="1">
    <source>
        <dbReference type="PROSITE" id="PS50995"/>
    </source>
</evidence>
<reference evidence="2" key="1">
    <citation type="submission" date="2021-04" db="EMBL/GenBank/DDBJ databases">
        <title>Biosynthetic gene clusters of Dactylosporangioum roseum.</title>
        <authorList>
            <person name="Hartkoorn R.C."/>
            <person name="Beaudoing E."/>
            <person name="Hot D."/>
            <person name="Moureu S."/>
        </authorList>
    </citation>
    <scope>NUCLEOTIDE SEQUENCE</scope>
    <source>
        <strain evidence="2">NRRL B-16295</strain>
    </source>
</reference>
<dbReference type="Gene3D" id="1.10.10.10">
    <property type="entry name" value="Winged helix-like DNA-binding domain superfamily/Winged helix DNA-binding domain"/>
    <property type="match status" value="1"/>
</dbReference>
<protein>
    <submittedName>
        <fullName evidence="2">MarR family transcriptional regulator</fullName>
    </submittedName>
</protein>
<proteinExistence type="predicted"/>
<gene>
    <name evidence="2" type="ORF">Drose_36960</name>
</gene>
<dbReference type="InterPro" id="IPR000835">
    <property type="entry name" value="HTH_MarR-typ"/>
</dbReference>
<dbReference type="Pfam" id="PF12802">
    <property type="entry name" value="MarR_2"/>
    <property type="match status" value="1"/>
</dbReference>
<dbReference type="EMBL" id="CP073721">
    <property type="protein sequence ID" value="UWZ36542.1"/>
    <property type="molecule type" value="Genomic_DNA"/>
</dbReference>
<evidence type="ECO:0000313" key="3">
    <source>
        <dbReference type="Proteomes" id="UP001058271"/>
    </source>
</evidence>
<dbReference type="RefSeq" id="WP_260725880.1">
    <property type="nucleotide sequence ID" value="NZ_BAAABS010000087.1"/>
</dbReference>
<dbReference type="Proteomes" id="UP001058271">
    <property type="component" value="Chromosome"/>
</dbReference>
<dbReference type="InterPro" id="IPR036388">
    <property type="entry name" value="WH-like_DNA-bd_sf"/>
</dbReference>
<feature type="domain" description="HTH marR-type" evidence="1">
    <location>
        <begin position="1"/>
        <end position="145"/>
    </location>
</feature>
<evidence type="ECO:0000313" key="2">
    <source>
        <dbReference type="EMBL" id="UWZ36542.1"/>
    </source>
</evidence>
<accession>A0ABY5Z3Y8</accession>
<sequence length="149" mass="17175">MTRWLDDDEQRAWRAFYAAATLLIDRLDRELQHDAGMPHAYYEILVVLSESPGRSLRMSELAVLTRSSRSRLSHAVTRLESRGWVRRRDCDDDKRGQFADLTDDGFAALEAAAPGHVETVRTHLFDPLTPEQVEQLREISQQIVETLRQ</sequence>
<dbReference type="PRINTS" id="PR00598">
    <property type="entry name" value="HTHMARR"/>
</dbReference>
<dbReference type="InterPro" id="IPR036390">
    <property type="entry name" value="WH_DNA-bd_sf"/>
</dbReference>
<dbReference type="SMART" id="SM00347">
    <property type="entry name" value="HTH_MARR"/>
    <property type="match status" value="1"/>
</dbReference>
<dbReference type="PANTHER" id="PTHR33164:SF99">
    <property type="entry name" value="MARR FAMILY REGULATORY PROTEIN"/>
    <property type="match status" value="1"/>
</dbReference>
<dbReference type="SUPFAM" id="SSF46785">
    <property type="entry name" value="Winged helix' DNA-binding domain"/>
    <property type="match status" value="1"/>
</dbReference>
<dbReference type="PANTHER" id="PTHR33164">
    <property type="entry name" value="TRANSCRIPTIONAL REGULATOR, MARR FAMILY"/>
    <property type="match status" value="1"/>
</dbReference>
<name>A0ABY5Z3Y8_9ACTN</name>
<organism evidence="2 3">
    <name type="scientific">Dactylosporangium roseum</name>
    <dbReference type="NCBI Taxonomy" id="47989"/>
    <lineage>
        <taxon>Bacteria</taxon>
        <taxon>Bacillati</taxon>
        <taxon>Actinomycetota</taxon>
        <taxon>Actinomycetes</taxon>
        <taxon>Micromonosporales</taxon>
        <taxon>Micromonosporaceae</taxon>
        <taxon>Dactylosporangium</taxon>
    </lineage>
</organism>